<evidence type="ECO:0000313" key="2">
    <source>
        <dbReference type="EMBL" id="KGA93986.1"/>
    </source>
</evidence>
<name>A0A094YL87_9BACT</name>
<dbReference type="AlphaFoldDB" id="A0A094YL87"/>
<protein>
    <submittedName>
        <fullName evidence="2">Uncharacterized protein</fullName>
    </submittedName>
</protein>
<comment type="caution">
    <text evidence="2">The sequence shown here is derived from an EMBL/GenBank/DDBJ whole genome shotgun (WGS) entry which is preliminary data.</text>
</comment>
<evidence type="ECO:0000256" key="1">
    <source>
        <dbReference type="SAM" id="MobiDB-lite"/>
    </source>
</evidence>
<sequence length="45" mass="5083">MKALLPEQEVPGEFPDTGEHGFPMAREGLIKNAVKIEQLQTTHFF</sequence>
<gene>
    <name evidence="2" type="ORF">LptCag_0612</name>
</gene>
<feature type="region of interest" description="Disordered" evidence="1">
    <location>
        <begin position="1"/>
        <end position="22"/>
    </location>
</feature>
<proteinExistence type="predicted"/>
<dbReference type="PATRIC" id="fig|178606.4.peg.1143"/>
<evidence type="ECO:0000313" key="3">
    <source>
        <dbReference type="Proteomes" id="UP000029452"/>
    </source>
</evidence>
<dbReference type="Proteomes" id="UP000029452">
    <property type="component" value="Unassembled WGS sequence"/>
</dbReference>
<dbReference type="EMBL" id="JPGK01000004">
    <property type="protein sequence ID" value="KGA93986.1"/>
    <property type="molecule type" value="Genomic_DNA"/>
</dbReference>
<organism evidence="2 3">
    <name type="scientific">Leptospirillum ferriphilum</name>
    <dbReference type="NCBI Taxonomy" id="178606"/>
    <lineage>
        <taxon>Bacteria</taxon>
        <taxon>Pseudomonadati</taxon>
        <taxon>Nitrospirota</taxon>
        <taxon>Nitrospiria</taxon>
        <taxon>Nitrospirales</taxon>
        <taxon>Nitrospiraceae</taxon>
        <taxon>Leptospirillum</taxon>
    </lineage>
</organism>
<accession>A0A094YL87</accession>
<reference evidence="2 3" key="1">
    <citation type="submission" date="2014-06" db="EMBL/GenBank/DDBJ databases">
        <title>Draft genome sequence of iron oxidizing acidophile Leptospirillum ferriphilum DSM14647.</title>
        <authorList>
            <person name="Cardenas J.P."/>
            <person name="Lazcano M."/>
            <person name="Ossandon F.J."/>
            <person name="Corbett M."/>
            <person name="Holmes D.S."/>
            <person name="Watkin E."/>
        </authorList>
    </citation>
    <scope>NUCLEOTIDE SEQUENCE [LARGE SCALE GENOMIC DNA]</scope>
    <source>
        <strain evidence="2 3">DSM 14647</strain>
    </source>
</reference>